<sequence>MIEKYINDIFQNRVPDNKGYIYVTTETIQIPIYKVTLSISKRHITNLELVEEMILRLSSVGITNLDTIAGVLGLPRDIVDITVGDLHLKNLAFHSSGNCILMAKGRESIKNLSVINREKDILNNVFVDAITGEISGEKNDYFRESFVYNDTKMKHIYDANTIEHYRRNMDSIRLIFDLSAKTYLDDNMKVQDELVSIDAVEDVVTGFIDTPIHIYASESGYEIDIVAQRRSQRKFLEAHKESIIEQLRDRKLLPNLTSYSSSGHANLSKGEYLSTQDVYDQLKEMSGNTLTTDLETQAHTILFSPRILFDNELIDFCRIAFSKANKVEIMIDNLNYWSKNYKFLTICSLLKPNTECFIYYCNSGQNISSQIRRIKKSGPNINEKRILKAVHNNWFQILVDSKFTISTFAESVKVFGDNRYILRSVSTLSLISNQN</sequence>
<evidence type="ECO:0000313" key="1">
    <source>
        <dbReference type="EMBL" id="QNO17841.1"/>
    </source>
</evidence>
<gene>
    <name evidence="1" type="ORF">H6X83_13115</name>
</gene>
<accession>A0A7G9WGM9</accession>
<dbReference type="RefSeq" id="WP_212506905.1">
    <property type="nucleotide sequence ID" value="NZ_CP060696.1"/>
</dbReference>
<proteinExistence type="predicted"/>
<protein>
    <submittedName>
        <fullName evidence="1">Uncharacterized protein</fullName>
    </submittedName>
</protein>
<dbReference type="AlphaFoldDB" id="A0A7G9WGM9"/>
<dbReference type="KEGG" id="caml:H6X83_13115"/>
<name>A0A7G9WGM9_9FIRM</name>
<reference evidence="1 2" key="1">
    <citation type="submission" date="2020-08" db="EMBL/GenBank/DDBJ databases">
        <authorList>
            <person name="Ren C."/>
            <person name="Gu Y."/>
            <person name="Xu Y."/>
        </authorList>
    </citation>
    <scope>NUCLEOTIDE SEQUENCE [LARGE SCALE GENOMIC DNA]</scope>
    <source>
        <strain evidence="1 2">LBM18003</strain>
    </source>
</reference>
<evidence type="ECO:0000313" key="2">
    <source>
        <dbReference type="Proteomes" id="UP000516046"/>
    </source>
</evidence>
<keyword evidence="2" id="KW-1185">Reference proteome</keyword>
<organism evidence="1 2">
    <name type="scientific">Caproicibacterium amylolyticum</name>
    <dbReference type="NCBI Taxonomy" id="2766537"/>
    <lineage>
        <taxon>Bacteria</taxon>
        <taxon>Bacillati</taxon>
        <taxon>Bacillota</taxon>
        <taxon>Clostridia</taxon>
        <taxon>Eubacteriales</taxon>
        <taxon>Oscillospiraceae</taxon>
        <taxon>Caproicibacterium</taxon>
    </lineage>
</organism>
<dbReference type="Proteomes" id="UP000516046">
    <property type="component" value="Chromosome"/>
</dbReference>
<dbReference type="EMBL" id="CP060696">
    <property type="protein sequence ID" value="QNO17841.1"/>
    <property type="molecule type" value="Genomic_DNA"/>
</dbReference>